<dbReference type="Proteomes" id="UP000032061">
    <property type="component" value="Unassembled WGS sequence"/>
</dbReference>
<dbReference type="GO" id="GO:0016491">
    <property type="term" value="F:oxidoreductase activity"/>
    <property type="evidence" value="ECO:0007669"/>
    <property type="project" value="InterPro"/>
</dbReference>
<evidence type="ECO:0000259" key="5">
    <source>
        <dbReference type="PROSITE" id="PS51352"/>
    </source>
</evidence>
<keyword evidence="3" id="KW-1015">Disulfide bond</keyword>
<dbReference type="InterPro" id="IPR036249">
    <property type="entry name" value="Thioredoxin-like_sf"/>
</dbReference>
<evidence type="ECO:0000256" key="4">
    <source>
        <dbReference type="ARBA" id="ARBA00023284"/>
    </source>
</evidence>
<dbReference type="EMBL" id="JPRK01000006">
    <property type="protein sequence ID" value="KIO53586.1"/>
    <property type="molecule type" value="Genomic_DNA"/>
</dbReference>
<dbReference type="CDD" id="cd02966">
    <property type="entry name" value="TlpA_like_family"/>
    <property type="match status" value="1"/>
</dbReference>
<dbReference type="GO" id="GO:0017004">
    <property type="term" value="P:cytochrome complex assembly"/>
    <property type="evidence" value="ECO:0007669"/>
    <property type="project" value="UniProtKB-KW"/>
</dbReference>
<evidence type="ECO:0000256" key="3">
    <source>
        <dbReference type="ARBA" id="ARBA00023157"/>
    </source>
</evidence>
<evidence type="ECO:0000313" key="8">
    <source>
        <dbReference type="Proteomes" id="UP000032061"/>
    </source>
</evidence>
<feature type="domain" description="Thioredoxin" evidence="5">
    <location>
        <begin position="238"/>
        <end position="376"/>
    </location>
</feature>
<dbReference type="EMBL" id="MUGX01000031">
    <property type="protein sequence ID" value="OXA84405.1"/>
    <property type="molecule type" value="Genomic_DNA"/>
</dbReference>
<dbReference type="AlphaFoldDB" id="A0A0D0F234"/>
<dbReference type="Gene3D" id="3.40.30.10">
    <property type="entry name" value="Glutaredoxin"/>
    <property type="match status" value="1"/>
</dbReference>
<dbReference type="PROSITE" id="PS00194">
    <property type="entry name" value="THIOREDOXIN_1"/>
    <property type="match status" value="1"/>
</dbReference>
<dbReference type="RefSeq" id="WP_041516925.1">
    <property type="nucleotide sequence ID" value="NZ_JPRK01000006.1"/>
</dbReference>
<dbReference type="SUPFAM" id="SSF52833">
    <property type="entry name" value="Thioredoxin-like"/>
    <property type="match status" value="1"/>
</dbReference>
<protein>
    <recommendedName>
        <fullName evidence="5">Thioredoxin domain-containing protein</fullName>
    </recommendedName>
</protein>
<keyword evidence="4" id="KW-0676">Redox-active center</keyword>
<keyword evidence="2" id="KW-0201">Cytochrome c-type biogenesis</keyword>
<evidence type="ECO:0000256" key="2">
    <source>
        <dbReference type="ARBA" id="ARBA00022748"/>
    </source>
</evidence>
<proteinExistence type="predicted"/>
<comment type="caution">
    <text evidence="6">The sequence shown here is derived from an EMBL/GenBank/DDBJ whole genome shotgun (WGS) entry which is preliminary data.</text>
</comment>
<dbReference type="OrthoDB" id="1069091at2"/>
<evidence type="ECO:0000313" key="7">
    <source>
        <dbReference type="EMBL" id="OXA84405.1"/>
    </source>
</evidence>
<dbReference type="InterPro" id="IPR025380">
    <property type="entry name" value="DUF4369"/>
</dbReference>
<gene>
    <name evidence="7" type="ORF">B0A73_19615</name>
    <name evidence="6" type="ORF">IW18_07245</name>
</gene>
<dbReference type="STRING" id="37752.IW18_07245"/>
<organism evidence="6 8">
    <name type="scientific">Flavobacterium hibernum</name>
    <dbReference type="NCBI Taxonomy" id="37752"/>
    <lineage>
        <taxon>Bacteria</taxon>
        <taxon>Pseudomonadati</taxon>
        <taxon>Bacteroidota</taxon>
        <taxon>Flavobacteriia</taxon>
        <taxon>Flavobacteriales</taxon>
        <taxon>Flavobacteriaceae</taxon>
        <taxon>Flavobacterium</taxon>
    </lineage>
</organism>
<name>A0A0D0F234_9FLAO</name>
<reference evidence="7 9" key="2">
    <citation type="submission" date="2016-11" db="EMBL/GenBank/DDBJ databases">
        <title>Whole genomes of Flavobacteriaceae.</title>
        <authorList>
            <person name="Stine C."/>
            <person name="Li C."/>
            <person name="Tadesse D."/>
        </authorList>
    </citation>
    <scope>NUCLEOTIDE SEQUENCE [LARGE SCALE GENOMIC DNA]</scope>
    <source>
        <strain evidence="7 9">ATCC 51468</strain>
    </source>
</reference>
<dbReference type="PANTHER" id="PTHR42852">
    <property type="entry name" value="THIOL:DISULFIDE INTERCHANGE PROTEIN DSBE"/>
    <property type="match status" value="1"/>
</dbReference>
<evidence type="ECO:0000313" key="9">
    <source>
        <dbReference type="Proteomes" id="UP000198302"/>
    </source>
</evidence>
<evidence type="ECO:0000256" key="1">
    <source>
        <dbReference type="ARBA" id="ARBA00004196"/>
    </source>
</evidence>
<dbReference type="Proteomes" id="UP000198302">
    <property type="component" value="Unassembled WGS sequence"/>
</dbReference>
<dbReference type="InterPro" id="IPR000866">
    <property type="entry name" value="AhpC/TSA"/>
</dbReference>
<dbReference type="InterPro" id="IPR017937">
    <property type="entry name" value="Thioredoxin_CS"/>
</dbReference>
<comment type="subcellular location">
    <subcellularLocation>
        <location evidence="1">Cell envelope</location>
    </subcellularLocation>
</comment>
<dbReference type="InterPro" id="IPR013766">
    <property type="entry name" value="Thioredoxin_domain"/>
</dbReference>
<dbReference type="GO" id="GO:0030313">
    <property type="term" value="C:cell envelope"/>
    <property type="evidence" value="ECO:0007669"/>
    <property type="project" value="UniProtKB-SubCell"/>
</dbReference>
<dbReference type="Pfam" id="PF00578">
    <property type="entry name" value="AhpC-TSA"/>
    <property type="match status" value="1"/>
</dbReference>
<keyword evidence="9" id="KW-1185">Reference proteome</keyword>
<dbReference type="Pfam" id="PF14289">
    <property type="entry name" value="DUF4369"/>
    <property type="match status" value="1"/>
</dbReference>
<dbReference type="PANTHER" id="PTHR42852:SF6">
    <property type="entry name" value="THIOL:DISULFIDE INTERCHANGE PROTEIN DSBE"/>
    <property type="match status" value="1"/>
</dbReference>
<sequence>MKNTIIIKSIFLLFSTVMLGQGKKDNATLSKNITGEFKAKSNVVSKDKKDSFTLRGNLTGNYKGKLYLNYNDKKDSCDVINNQFYFKGKILAATIAGFTTETATGSSTSFYLENEDIKVDISIEKKVFSNTEINWLTINDVFGTKSILIEKDYEDFKNKHSKDKDWQIEHYKKLDEIVSKYPKHDYSLNLLRVESRDSLADYKKLQVLYVKLDPKFQDAKEMADLKRNIYPKAEVLAEKIEKPMLDFALPNKDGELIDTKKYKGSVLLIDFWASWCGPCRKQIPEITKLYERFKDKKFNVLSVSVDSSREKWLAALAKEKMQWDNVNKDKVLTGDFEKVYGTKTIPATFLINKEGMIVFFNPTFKQIETYLSENLE</sequence>
<dbReference type="InterPro" id="IPR050553">
    <property type="entry name" value="Thioredoxin_ResA/DsbE_sf"/>
</dbReference>
<accession>A0A0D0F234</accession>
<reference evidence="6 8" key="1">
    <citation type="submission" date="2015-01" db="EMBL/GenBank/DDBJ databases">
        <title>Genome of Flavobacterium hibernum DSM 12611.</title>
        <authorList>
            <person name="Stropko S.J."/>
            <person name="Pipes S.E."/>
            <person name="Newman J.D."/>
        </authorList>
    </citation>
    <scope>NUCLEOTIDE SEQUENCE [LARGE SCALE GENOMIC DNA]</scope>
    <source>
        <strain evidence="6 8">DSM 12611</strain>
    </source>
</reference>
<dbReference type="GO" id="GO:0016209">
    <property type="term" value="F:antioxidant activity"/>
    <property type="evidence" value="ECO:0007669"/>
    <property type="project" value="InterPro"/>
</dbReference>
<dbReference type="PROSITE" id="PS51352">
    <property type="entry name" value="THIOREDOXIN_2"/>
    <property type="match status" value="1"/>
</dbReference>
<evidence type="ECO:0000313" key="6">
    <source>
        <dbReference type="EMBL" id="KIO53586.1"/>
    </source>
</evidence>